<dbReference type="Proteomes" id="UP001519460">
    <property type="component" value="Unassembled WGS sequence"/>
</dbReference>
<reference evidence="1 2" key="1">
    <citation type="journal article" date="2023" name="Sci. Data">
        <title>Genome assembly of the Korean intertidal mud-creeper Batillaria attramentaria.</title>
        <authorList>
            <person name="Patra A.K."/>
            <person name="Ho P.T."/>
            <person name="Jun S."/>
            <person name="Lee S.J."/>
            <person name="Kim Y."/>
            <person name="Won Y.J."/>
        </authorList>
    </citation>
    <scope>NUCLEOTIDE SEQUENCE [LARGE SCALE GENOMIC DNA]</scope>
    <source>
        <strain evidence="1">Wonlab-2016</strain>
    </source>
</reference>
<dbReference type="AlphaFoldDB" id="A0ABD0K764"/>
<keyword evidence="2" id="KW-1185">Reference proteome</keyword>
<feature type="non-terminal residue" evidence="1">
    <location>
        <position position="1"/>
    </location>
</feature>
<protein>
    <submittedName>
        <fullName evidence="1">Uncharacterized protein</fullName>
    </submittedName>
</protein>
<accession>A0ABD0K764</accession>
<gene>
    <name evidence="1" type="ORF">BaRGS_00026096</name>
</gene>
<organism evidence="1 2">
    <name type="scientific">Batillaria attramentaria</name>
    <dbReference type="NCBI Taxonomy" id="370345"/>
    <lineage>
        <taxon>Eukaryota</taxon>
        <taxon>Metazoa</taxon>
        <taxon>Spiralia</taxon>
        <taxon>Lophotrochozoa</taxon>
        <taxon>Mollusca</taxon>
        <taxon>Gastropoda</taxon>
        <taxon>Caenogastropoda</taxon>
        <taxon>Sorbeoconcha</taxon>
        <taxon>Cerithioidea</taxon>
        <taxon>Batillariidae</taxon>
        <taxon>Batillaria</taxon>
    </lineage>
</organism>
<feature type="non-terminal residue" evidence="1">
    <location>
        <position position="76"/>
    </location>
</feature>
<comment type="caution">
    <text evidence="1">The sequence shown here is derived from an EMBL/GenBank/DDBJ whole genome shotgun (WGS) entry which is preliminary data.</text>
</comment>
<name>A0ABD0K764_9CAEN</name>
<proteinExistence type="predicted"/>
<evidence type="ECO:0000313" key="1">
    <source>
        <dbReference type="EMBL" id="KAK7482687.1"/>
    </source>
</evidence>
<sequence>EEAVNASTLPKLGPQSLKMMTTLAPPSYSCELFLNLRRSYDEKICCHGLGPTRVMGQFMKAQRPNVSLFKCGGRSG</sequence>
<evidence type="ECO:0000313" key="2">
    <source>
        <dbReference type="Proteomes" id="UP001519460"/>
    </source>
</evidence>
<dbReference type="EMBL" id="JACVVK020000240">
    <property type="protein sequence ID" value="KAK7482687.1"/>
    <property type="molecule type" value="Genomic_DNA"/>
</dbReference>